<keyword evidence="1" id="KW-0472">Membrane</keyword>
<evidence type="ECO:0000256" key="1">
    <source>
        <dbReference type="SAM" id="Phobius"/>
    </source>
</evidence>
<evidence type="ECO:0000313" key="2">
    <source>
        <dbReference type="EMBL" id="CDL12450.1"/>
    </source>
</evidence>
<sequence>MPALTLNAPTINENGKSPMHRGIIALAPRKMTFFIHLLYLLIYK</sequence>
<dbReference type="EMBL" id="CBWK010000801">
    <property type="protein sequence ID" value="CDL12450.1"/>
    <property type="molecule type" value="Genomic_DNA"/>
</dbReference>
<accession>W1DUQ5</accession>
<reference evidence="2" key="1">
    <citation type="submission" date="2013-10" db="EMBL/GenBank/DDBJ databases">
        <title>Antibiotic resistance diversity of beta-lactamase producers in the General Hospital Vienna.</title>
        <authorList>
            <person name="Barisic I."/>
            <person name="Mitteregger D."/>
            <person name="Hirschl A.M."/>
            <person name="Noehammer C."/>
            <person name="Wiesinger-Mayr H."/>
        </authorList>
    </citation>
    <scope>NUCLEOTIDE SEQUENCE [LARGE SCALE GENOMIC DNA]</scope>
    <source>
        <strain evidence="2">IS43</strain>
    </source>
</reference>
<protein>
    <submittedName>
        <fullName evidence="2">Uncharacterized protein</fullName>
    </submittedName>
</protein>
<proteinExistence type="predicted"/>
<organism evidence="2 3">
    <name type="scientific">Klebsiella pneumoniae IS43</name>
    <dbReference type="NCBI Taxonomy" id="1432552"/>
    <lineage>
        <taxon>Bacteria</taxon>
        <taxon>Pseudomonadati</taxon>
        <taxon>Pseudomonadota</taxon>
        <taxon>Gammaproteobacteria</taxon>
        <taxon>Enterobacterales</taxon>
        <taxon>Enterobacteriaceae</taxon>
        <taxon>Klebsiella/Raoultella group</taxon>
        <taxon>Klebsiella</taxon>
        <taxon>Klebsiella pneumoniae complex</taxon>
    </lineage>
</organism>
<name>W1DUQ5_KLEPN</name>
<dbReference type="Proteomes" id="UP000019183">
    <property type="component" value="Unassembled WGS sequence"/>
</dbReference>
<keyword evidence="1" id="KW-0812">Transmembrane</keyword>
<evidence type="ECO:0000313" key="3">
    <source>
        <dbReference type="Proteomes" id="UP000019183"/>
    </source>
</evidence>
<comment type="caution">
    <text evidence="2">The sequence shown here is derived from an EMBL/GenBank/DDBJ whole genome shotgun (WGS) entry which is preliminary data.</text>
</comment>
<keyword evidence="1" id="KW-1133">Transmembrane helix</keyword>
<dbReference type="AlphaFoldDB" id="W1DUQ5"/>
<feature type="transmembrane region" description="Helical" evidence="1">
    <location>
        <begin position="23"/>
        <end position="42"/>
    </location>
</feature>
<keyword evidence="3" id="KW-1185">Reference proteome</keyword>